<proteinExistence type="predicted"/>
<feature type="non-terminal residue" evidence="1">
    <location>
        <position position="67"/>
    </location>
</feature>
<gene>
    <name evidence="1" type="ORF">FQN60_009895</name>
</gene>
<protein>
    <submittedName>
        <fullName evidence="1">Uncharacterized protein</fullName>
    </submittedName>
</protein>
<name>A0A5J5D6F8_9PERO</name>
<dbReference type="AlphaFoldDB" id="A0A5J5D6F8"/>
<reference evidence="1 2" key="1">
    <citation type="submission" date="2019-08" db="EMBL/GenBank/DDBJ databases">
        <title>A chromosome-level genome assembly, high-density linkage maps, and genome scans reveal the genomic architecture of hybrid incompatibilities underlying speciation via character displacement in darters (Percidae: Etheostominae).</title>
        <authorList>
            <person name="Moran R.L."/>
            <person name="Catchen J.M."/>
            <person name="Fuller R.C."/>
        </authorList>
    </citation>
    <scope>NUCLEOTIDE SEQUENCE [LARGE SCALE GENOMIC DNA]</scope>
    <source>
        <strain evidence="1">EspeVRDwgs_2016</strain>
        <tissue evidence="1">Muscle</tissue>
    </source>
</reference>
<organism evidence="1 2">
    <name type="scientific">Etheostoma spectabile</name>
    <name type="common">orangethroat darter</name>
    <dbReference type="NCBI Taxonomy" id="54343"/>
    <lineage>
        <taxon>Eukaryota</taxon>
        <taxon>Metazoa</taxon>
        <taxon>Chordata</taxon>
        <taxon>Craniata</taxon>
        <taxon>Vertebrata</taxon>
        <taxon>Euteleostomi</taxon>
        <taxon>Actinopterygii</taxon>
        <taxon>Neopterygii</taxon>
        <taxon>Teleostei</taxon>
        <taxon>Neoteleostei</taxon>
        <taxon>Acanthomorphata</taxon>
        <taxon>Eupercaria</taxon>
        <taxon>Perciformes</taxon>
        <taxon>Percoidei</taxon>
        <taxon>Percidae</taxon>
        <taxon>Etheostomatinae</taxon>
        <taxon>Etheostoma</taxon>
    </lineage>
</organism>
<comment type="caution">
    <text evidence="1">The sequence shown here is derived from an EMBL/GenBank/DDBJ whole genome shotgun (WGS) entry which is preliminary data.</text>
</comment>
<evidence type="ECO:0000313" key="1">
    <source>
        <dbReference type="EMBL" id="KAA8588550.1"/>
    </source>
</evidence>
<dbReference type="EMBL" id="VOFY01000010">
    <property type="protein sequence ID" value="KAA8588550.1"/>
    <property type="molecule type" value="Genomic_DNA"/>
</dbReference>
<sequence>MFFVCFFPQHVPSDQGGSKVMVAAVAVVHVHLLHSAVPSYVLLCLVVPHTALLCRELLQRTATNHYF</sequence>
<keyword evidence="2" id="KW-1185">Reference proteome</keyword>
<evidence type="ECO:0000313" key="2">
    <source>
        <dbReference type="Proteomes" id="UP000327493"/>
    </source>
</evidence>
<accession>A0A5J5D6F8</accession>
<dbReference type="Proteomes" id="UP000327493">
    <property type="component" value="Chromosome 10"/>
</dbReference>